<dbReference type="InterPro" id="IPR009279">
    <property type="entry name" value="Portal_Mu"/>
</dbReference>
<dbReference type="AlphaFoldDB" id="A0A5S9NAY5"/>
<evidence type="ECO:0000313" key="2">
    <source>
        <dbReference type="EMBL" id="CAA0086947.1"/>
    </source>
</evidence>
<evidence type="ECO:0000313" key="3">
    <source>
        <dbReference type="Proteomes" id="UP000433050"/>
    </source>
</evidence>
<sequence length="533" mass="58275">MSKRSRRRATSAPAAFAAAAPQAVLSADMRRMLATPGNDITIPNYSSVLRSEDETLLAKGGARGIRLYDEVRRDGHALAVLNKRTMKVISRPWEVLPASKRAVDRKAADVVERQLKRIGFDRLCRDLLGATLYGYSVAEIEWAVGGGEVFPARVVPHQRARFVFDRDWRPRLLTRENSFEGEELPERKFIVHRHDADGSDPYGRGLGRVLFWHVLFKREGVGFWSHFLEKYASPTPVAKYPFGTPPDQQDKLLNHLLDLVQKGALVVPIGTDVEFLEAARSGAATYEEWCRFWDEQTSVAVLGETLSTNQQGQGARAASETHSEESSGLADADADLLSATIADLSRWITEFNVPGAEPPEVWRPRPKNETAEEEHRTKKAARQKSEMDNLFELARKGYRPAAGIEATLGEITGTSVIADDALKQQFAPPPDPARAMLGGTALDAAFAAHGDHGVGDIANLLGDAAQPAIDAWLTSAGDVVEAAIAAGEDLDAIKARFLAIYQDLDITPLGEILTPALTLADLTGRADVIDETK</sequence>
<name>A0A5S9NAY5_9HYPH</name>
<protein>
    <recommendedName>
        <fullName evidence="4">DUF935 family protein</fullName>
    </recommendedName>
</protein>
<gene>
    <name evidence="2" type="ORF">STARVERO_00338</name>
</gene>
<reference evidence="2 3" key="1">
    <citation type="submission" date="2019-12" db="EMBL/GenBank/DDBJ databases">
        <authorList>
            <person name="Reyes-Prieto M."/>
        </authorList>
    </citation>
    <scope>NUCLEOTIDE SEQUENCE [LARGE SCALE GENOMIC DNA]</scope>
    <source>
        <strain evidence="2">HF14-78462</strain>
    </source>
</reference>
<feature type="region of interest" description="Disordered" evidence="1">
    <location>
        <begin position="310"/>
        <end position="330"/>
    </location>
</feature>
<accession>A0A5S9NAY5</accession>
<dbReference type="EMBL" id="CACSAS010000001">
    <property type="protein sequence ID" value="CAA0086947.1"/>
    <property type="molecule type" value="Genomic_DNA"/>
</dbReference>
<dbReference type="Proteomes" id="UP000433050">
    <property type="component" value="Unassembled WGS sequence"/>
</dbReference>
<organism evidence="2 3">
    <name type="scientific">Starkeya nomas</name>
    <dbReference type="NCBI Taxonomy" id="2666134"/>
    <lineage>
        <taxon>Bacteria</taxon>
        <taxon>Pseudomonadati</taxon>
        <taxon>Pseudomonadota</taxon>
        <taxon>Alphaproteobacteria</taxon>
        <taxon>Hyphomicrobiales</taxon>
        <taxon>Xanthobacteraceae</taxon>
        <taxon>Starkeya</taxon>
    </lineage>
</organism>
<evidence type="ECO:0008006" key="4">
    <source>
        <dbReference type="Google" id="ProtNLM"/>
    </source>
</evidence>
<dbReference type="Pfam" id="PF06074">
    <property type="entry name" value="Portal_Mu"/>
    <property type="match status" value="1"/>
</dbReference>
<evidence type="ECO:0000256" key="1">
    <source>
        <dbReference type="SAM" id="MobiDB-lite"/>
    </source>
</evidence>
<proteinExistence type="predicted"/>
<feature type="region of interest" description="Disordered" evidence="1">
    <location>
        <begin position="355"/>
        <end position="385"/>
    </location>
</feature>
<feature type="compositionally biased region" description="Basic and acidic residues" evidence="1">
    <location>
        <begin position="360"/>
        <end position="376"/>
    </location>
</feature>
<keyword evidence="3" id="KW-1185">Reference proteome</keyword>